<feature type="transmembrane region" description="Helical" evidence="1">
    <location>
        <begin position="235"/>
        <end position="258"/>
    </location>
</feature>
<evidence type="ECO:0000313" key="3">
    <source>
        <dbReference type="Proteomes" id="UP000282125"/>
    </source>
</evidence>
<name>A0A3P3DUX1_9RHOB</name>
<evidence type="ECO:0000256" key="1">
    <source>
        <dbReference type="SAM" id="Phobius"/>
    </source>
</evidence>
<evidence type="ECO:0000313" key="2">
    <source>
        <dbReference type="EMBL" id="RRH77272.1"/>
    </source>
</evidence>
<dbReference type="Proteomes" id="UP000282125">
    <property type="component" value="Unassembled WGS sequence"/>
</dbReference>
<feature type="transmembrane region" description="Helical" evidence="1">
    <location>
        <begin position="164"/>
        <end position="183"/>
    </location>
</feature>
<feature type="transmembrane region" description="Helical" evidence="1">
    <location>
        <begin position="264"/>
        <end position="280"/>
    </location>
</feature>
<comment type="caution">
    <text evidence="2">The sequence shown here is derived from an EMBL/GenBank/DDBJ whole genome shotgun (WGS) entry which is preliminary data.</text>
</comment>
<feature type="transmembrane region" description="Helical" evidence="1">
    <location>
        <begin position="203"/>
        <end position="223"/>
    </location>
</feature>
<keyword evidence="1" id="KW-0472">Membrane</keyword>
<dbReference type="OrthoDB" id="9770600at2"/>
<sequence length="349" mass="37153">MISREDLHSAIRSGLITEAQASGLTALADQRLSTAAGLAPSEEPFQLFRGFNEIFIVIGLSILFAGWTGVLALLLASNGLPETPSALAGALLTLAGLYGVQRYFTLVRRMVAPSIALAVMFGISFFTLGAILGEAFGLRGSALAPLTFATAAVGMALHYRVFRVPFDALLIGAAVFTTLWTWLAQRDMVPDEAFAILHFSSEGLPALLSMGFGLACFAIAMRFDLSDPRRISTRAATGFWLHVLAAPAIINPIALRLLGADQSLALLLILGLLALVALVIDRRSFLVSGAAYAVGIVFALFDSPMLVILGLGLGLVFLGAQWDRLRGALLRALPEFPGKTRLPPYGQRI</sequence>
<protein>
    <recommendedName>
        <fullName evidence="4">DUF2157 domain-containing protein</fullName>
    </recommendedName>
</protein>
<evidence type="ECO:0008006" key="4">
    <source>
        <dbReference type="Google" id="ProtNLM"/>
    </source>
</evidence>
<keyword evidence="3" id="KW-1185">Reference proteome</keyword>
<dbReference type="RefSeq" id="WP_124963627.1">
    <property type="nucleotide sequence ID" value="NZ_RRAZ01000004.1"/>
</dbReference>
<feature type="transmembrane region" description="Helical" evidence="1">
    <location>
        <begin position="83"/>
        <end position="100"/>
    </location>
</feature>
<dbReference type="AlphaFoldDB" id="A0A3P3DUX1"/>
<organism evidence="2 3">
    <name type="scientific">Falsigemmobacter faecalis</name>
    <dbReference type="NCBI Taxonomy" id="2488730"/>
    <lineage>
        <taxon>Bacteria</taxon>
        <taxon>Pseudomonadati</taxon>
        <taxon>Pseudomonadota</taxon>
        <taxon>Alphaproteobacteria</taxon>
        <taxon>Rhodobacterales</taxon>
        <taxon>Paracoccaceae</taxon>
        <taxon>Falsigemmobacter</taxon>
    </lineage>
</organism>
<dbReference type="EMBL" id="RRAZ01000004">
    <property type="protein sequence ID" value="RRH77272.1"/>
    <property type="molecule type" value="Genomic_DNA"/>
</dbReference>
<gene>
    <name evidence="2" type="ORF">EG244_03480</name>
</gene>
<feature type="transmembrane region" description="Helical" evidence="1">
    <location>
        <begin position="112"/>
        <end position="132"/>
    </location>
</feature>
<keyword evidence="1" id="KW-0812">Transmembrane</keyword>
<accession>A0A3P3DUX1</accession>
<reference evidence="2 3" key="1">
    <citation type="submission" date="2018-11" db="EMBL/GenBank/DDBJ databases">
        <title>Gemmobacter sp. nov., YIM 102744-1 draft genome.</title>
        <authorList>
            <person name="Li G."/>
            <person name="Jiang Y."/>
        </authorList>
    </citation>
    <scope>NUCLEOTIDE SEQUENCE [LARGE SCALE GENOMIC DNA]</scope>
    <source>
        <strain evidence="2 3">YIM 102744-1</strain>
    </source>
</reference>
<feature type="transmembrane region" description="Helical" evidence="1">
    <location>
        <begin position="292"/>
        <end position="320"/>
    </location>
</feature>
<proteinExistence type="predicted"/>
<keyword evidence="1" id="KW-1133">Transmembrane helix</keyword>
<feature type="transmembrane region" description="Helical" evidence="1">
    <location>
        <begin position="54"/>
        <end position="77"/>
    </location>
</feature>